<sequence>MRAVRIEAHGGPEVLTVREIAAPGPESGPASDGKPEPDVAAGEVLVRTVASSLNPVDWKTRAWDVGPALPATLGWDLAGIVVASSAPEFAVGDRVIAMSAQVATGLGTWAELVRLPVRLLAHAPRTLTLAEAATLPLAGTTAVQALAALRPESRTRLLVTGAAGAVGGLAVQLARQAGVSVDGLVSRPEHTEVVREFGAATVTHSVAELPQGAYDAVLDTAGVDVTRALADGGSYISVSDAPLPDAPGAAKSYVQESGKDLAELVGLVDAGRLKVRVAAYYPLSEVRAAHERFEAGGLSGKVVLLF</sequence>
<dbReference type="SUPFAM" id="SSF51735">
    <property type="entry name" value="NAD(P)-binding Rossmann-fold domains"/>
    <property type="match status" value="1"/>
</dbReference>
<dbReference type="RefSeq" id="WP_037653999.1">
    <property type="nucleotide sequence ID" value="NZ_CP051006.1"/>
</dbReference>
<dbReference type="Pfam" id="PF13602">
    <property type="entry name" value="ADH_zinc_N_2"/>
    <property type="match status" value="1"/>
</dbReference>
<organism evidence="2 3">
    <name type="scientific">Streptomyces griseofuscus</name>
    <dbReference type="NCBI Taxonomy" id="146922"/>
    <lineage>
        <taxon>Bacteria</taxon>
        <taxon>Bacillati</taxon>
        <taxon>Actinomycetota</taxon>
        <taxon>Actinomycetes</taxon>
        <taxon>Kitasatosporales</taxon>
        <taxon>Streptomycetaceae</taxon>
        <taxon>Streptomyces</taxon>
    </lineage>
</organism>
<dbReference type="InterPro" id="IPR020843">
    <property type="entry name" value="ER"/>
</dbReference>
<accession>A0A7H1QBB0</accession>
<dbReference type="GO" id="GO:0016491">
    <property type="term" value="F:oxidoreductase activity"/>
    <property type="evidence" value="ECO:0007669"/>
    <property type="project" value="InterPro"/>
</dbReference>
<dbReference type="InterPro" id="IPR011032">
    <property type="entry name" value="GroES-like_sf"/>
</dbReference>
<dbReference type="InterPro" id="IPR013154">
    <property type="entry name" value="ADH-like_N"/>
</dbReference>
<evidence type="ECO:0000259" key="1">
    <source>
        <dbReference type="SMART" id="SM00829"/>
    </source>
</evidence>
<dbReference type="CDD" id="cd05289">
    <property type="entry name" value="MDR_like_2"/>
    <property type="match status" value="1"/>
</dbReference>
<dbReference type="PANTHER" id="PTHR43482">
    <property type="entry name" value="PROTEIN AST1-RELATED"/>
    <property type="match status" value="1"/>
</dbReference>
<dbReference type="GeneID" id="91466861"/>
<dbReference type="EMBL" id="CP051006">
    <property type="protein sequence ID" value="QNT97590.1"/>
    <property type="molecule type" value="Genomic_DNA"/>
</dbReference>
<evidence type="ECO:0000313" key="3">
    <source>
        <dbReference type="Proteomes" id="UP000516422"/>
    </source>
</evidence>
<dbReference type="PANTHER" id="PTHR43482:SF1">
    <property type="entry name" value="PROTEIN AST1-RELATED"/>
    <property type="match status" value="1"/>
</dbReference>
<dbReference type="InterPro" id="IPR036291">
    <property type="entry name" value="NAD(P)-bd_dom_sf"/>
</dbReference>
<dbReference type="Pfam" id="PF08240">
    <property type="entry name" value="ADH_N"/>
    <property type="match status" value="1"/>
</dbReference>
<dbReference type="InterPro" id="IPR052585">
    <property type="entry name" value="Lipid_raft_assoc_Zn_ADH"/>
</dbReference>
<dbReference type="Proteomes" id="UP000516422">
    <property type="component" value="Chromosome"/>
</dbReference>
<protein>
    <submittedName>
        <fullName evidence="2">NADP-dependent oxidoreductase</fullName>
    </submittedName>
</protein>
<dbReference type="SMART" id="SM00829">
    <property type="entry name" value="PKS_ER"/>
    <property type="match status" value="1"/>
</dbReference>
<reference evidence="2 3" key="1">
    <citation type="submission" date="2020-04" db="EMBL/GenBank/DDBJ databases">
        <title>Characterization and engineering of Streptomyces griseofuscus DSM40191 as a potential heterologous host for expression of BGCs.</title>
        <authorList>
            <person name="Gren T."/>
            <person name="Whitford C.M."/>
            <person name="Mohite O.S."/>
            <person name="Joergensen T.S."/>
            <person name="Nielsen J.B."/>
            <person name="Lee S.Y."/>
            <person name="Weber T."/>
        </authorList>
    </citation>
    <scope>NUCLEOTIDE SEQUENCE [LARGE SCALE GENOMIC DNA]</scope>
    <source>
        <strain evidence="2 3">DSM 40191</strain>
    </source>
</reference>
<evidence type="ECO:0000313" key="2">
    <source>
        <dbReference type="EMBL" id="QNT97590.1"/>
    </source>
</evidence>
<proteinExistence type="predicted"/>
<dbReference type="KEGG" id="sgf:HEP81_07358"/>
<dbReference type="SUPFAM" id="SSF50129">
    <property type="entry name" value="GroES-like"/>
    <property type="match status" value="1"/>
</dbReference>
<feature type="domain" description="Enoyl reductase (ER)" evidence="1">
    <location>
        <begin position="28"/>
        <end position="304"/>
    </location>
</feature>
<dbReference type="AlphaFoldDB" id="A0A7H1QBB0"/>
<name>A0A7H1QBB0_9ACTN</name>
<dbReference type="Gene3D" id="3.40.50.720">
    <property type="entry name" value="NAD(P)-binding Rossmann-like Domain"/>
    <property type="match status" value="1"/>
</dbReference>
<gene>
    <name evidence="2" type="ORF">HEP81_07358</name>
</gene>
<dbReference type="Gene3D" id="3.90.180.10">
    <property type="entry name" value="Medium-chain alcohol dehydrogenases, catalytic domain"/>
    <property type="match status" value="1"/>
</dbReference>